<evidence type="ECO:0000313" key="1">
    <source>
        <dbReference type="EMBL" id="WDF69026.1"/>
    </source>
</evidence>
<evidence type="ECO:0008006" key="3">
    <source>
        <dbReference type="Google" id="ProtNLM"/>
    </source>
</evidence>
<name>A0ABY7WKP3_9SPHI</name>
<reference evidence="1 2" key="1">
    <citation type="submission" date="2023-02" db="EMBL/GenBank/DDBJ databases">
        <title>Genome sequence of Sphingobacterium sp. KACC 22765.</title>
        <authorList>
            <person name="Kim S."/>
            <person name="Heo J."/>
            <person name="Kwon S.-W."/>
        </authorList>
    </citation>
    <scope>NUCLEOTIDE SEQUENCE [LARGE SCALE GENOMIC DNA]</scope>
    <source>
        <strain evidence="1 2">KACC 22765</strain>
    </source>
</reference>
<protein>
    <recommendedName>
        <fullName evidence="3">DUF4270 family protein</fullName>
    </recommendedName>
</protein>
<dbReference type="RefSeq" id="WP_274267754.1">
    <property type="nucleotide sequence ID" value="NZ_CP117880.1"/>
</dbReference>
<keyword evidence="2" id="KW-1185">Reference proteome</keyword>
<evidence type="ECO:0000313" key="2">
    <source>
        <dbReference type="Proteomes" id="UP001221558"/>
    </source>
</evidence>
<organism evidence="1 2">
    <name type="scientific">Sphingobacterium oryzagri</name>
    <dbReference type="NCBI Taxonomy" id="3025669"/>
    <lineage>
        <taxon>Bacteria</taxon>
        <taxon>Pseudomonadati</taxon>
        <taxon>Bacteroidota</taxon>
        <taxon>Sphingobacteriia</taxon>
        <taxon>Sphingobacteriales</taxon>
        <taxon>Sphingobacteriaceae</taxon>
        <taxon>Sphingobacterium</taxon>
    </lineage>
</organism>
<dbReference type="Proteomes" id="UP001221558">
    <property type="component" value="Chromosome"/>
</dbReference>
<dbReference type="EMBL" id="CP117880">
    <property type="protein sequence ID" value="WDF69026.1"/>
    <property type="molecule type" value="Genomic_DNA"/>
</dbReference>
<gene>
    <name evidence="1" type="ORF">PQ465_01300</name>
</gene>
<proteinExistence type="predicted"/>
<accession>A0ABY7WKP3</accession>
<sequence length="492" mass="54112">MKRLIKIGWYSVSLLTIVIHASSCKKADEPDEVHNENYRIAVNFKDFEQTINPLTPSGRIASGIHKLASTTSPGISAAETTLYFWSFNQQTLMPDVAVGSGSAIIFNQGERTTDYGPGWSYEDYSAGYAISAAGVTDMVFRLPLNGIAALSTLGFDIGSSNTGPKDFSLAYSQDGVNYIPLSANNQFSNTGTAHARHSFTYALADIVFDFSKDLFIKISALEGVRDGAGAYRESTGVIRLDNFRLRGKVGALTGNARKNLHYHVFDEATKALVYAGVYDYAVAALGDFTLSLPAGNYIASFVANESMAALPIPADADALAYHIANTFANHDARIFGVLDTFEVRENRVLDLTLERYYSEVNFEFTDQVDLAGVKTMLIKALHQPTYYAPFNPSFSNRPHDQSVISKQPDFTLHKTIRFNQFLGRVFSPVPLSYAVEVYGADNLLIRTFTVSAEMVNNMQLTFRGALLAPTGTSANFVIRFNENWDGTKTIDF</sequence>